<protein>
    <submittedName>
        <fullName evidence="2">Uncharacterized protein</fullName>
    </submittedName>
</protein>
<comment type="caution">
    <text evidence="2">The sequence shown here is derived from an EMBL/GenBank/DDBJ whole genome shotgun (WGS) entry which is preliminary data.</text>
</comment>
<dbReference type="Proteomes" id="UP000634136">
    <property type="component" value="Unassembled WGS sequence"/>
</dbReference>
<evidence type="ECO:0000313" key="2">
    <source>
        <dbReference type="EMBL" id="KAF7807570.1"/>
    </source>
</evidence>
<gene>
    <name evidence="2" type="ORF">G2W53_039731</name>
</gene>
<dbReference type="EMBL" id="JAAIUW010000012">
    <property type="protein sequence ID" value="KAF7807570.1"/>
    <property type="molecule type" value="Genomic_DNA"/>
</dbReference>
<sequence length="112" mass="12472">MGDQLDDCQDFHWGEPYDSSSNPALPTDDGEVDVVRRDVPAIVIDQPLPTLYDPSQDIDYEGNSDSDDSDEDYMDFYQVKKMNKGAFFKEKGLARGKNGGSPIKMSGFDVPL</sequence>
<organism evidence="2 3">
    <name type="scientific">Senna tora</name>
    <dbReference type="NCBI Taxonomy" id="362788"/>
    <lineage>
        <taxon>Eukaryota</taxon>
        <taxon>Viridiplantae</taxon>
        <taxon>Streptophyta</taxon>
        <taxon>Embryophyta</taxon>
        <taxon>Tracheophyta</taxon>
        <taxon>Spermatophyta</taxon>
        <taxon>Magnoliopsida</taxon>
        <taxon>eudicotyledons</taxon>
        <taxon>Gunneridae</taxon>
        <taxon>Pentapetalae</taxon>
        <taxon>rosids</taxon>
        <taxon>fabids</taxon>
        <taxon>Fabales</taxon>
        <taxon>Fabaceae</taxon>
        <taxon>Caesalpinioideae</taxon>
        <taxon>Cassia clade</taxon>
        <taxon>Senna</taxon>
    </lineage>
</organism>
<keyword evidence="3" id="KW-1185">Reference proteome</keyword>
<dbReference type="OrthoDB" id="1391555at2759"/>
<reference evidence="2" key="1">
    <citation type="submission" date="2020-09" db="EMBL/GenBank/DDBJ databases">
        <title>Genome-Enabled Discovery of Anthraquinone Biosynthesis in Senna tora.</title>
        <authorList>
            <person name="Kang S.-H."/>
            <person name="Pandey R.P."/>
            <person name="Lee C.-M."/>
            <person name="Sim J.-S."/>
            <person name="Jeong J.-T."/>
            <person name="Choi B.-S."/>
            <person name="Jung M."/>
            <person name="Ginzburg D."/>
            <person name="Zhao K."/>
            <person name="Won S.Y."/>
            <person name="Oh T.-J."/>
            <person name="Yu Y."/>
            <person name="Kim N.-H."/>
            <person name="Lee O.R."/>
            <person name="Lee T.-H."/>
            <person name="Bashyal P."/>
            <person name="Kim T.-S."/>
            <person name="Lee W.-H."/>
            <person name="Kawkins C."/>
            <person name="Kim C.-K."/>
            <person name="Kim J.S."/>
            <person name="Ahn B.O."/>
            <person name="Rhee S.Y."/>
            <person name="Sohng J.K."/>
        </authorList>
    </citation>
    <scope>NUCLEOTIDE SEQUENCE</scope>
    <source>
        <tissue evidence="2">Leaf</tissue>
    </source>
</reference>
<feature type="region of interest" description="Disordered" evidence="1">
    <location>
        <begin position="48"/>
        <end position="71"/>
    </location>
</feature>
<dbReference type="AlphaFoldDB" id="A0A834SRG3"/>
<name>A0A834SRG3_9FABA</name>
<feature type="compositionally biased region" description="Acidic residues" evidence="1">
    <location>
        <begin position="56"/>
        <end position="71"/>
    </location>
</feature>
<proteinExistence type="predicted"/>
<feature type="region of interest" description="Disordered" evidence="1">
    <location>
        <begin position="1"/>
        <end position="30"/>
    </location>
</feature>
<accession>A0A834SRG3</accession>
<evidence type="ECO:0000313" key="3">
    <source>
        <dbReference type="Proteomes" id="UP000634136"/>
    </source>
</evidence>
<evidence type="ECO:0000256" key="1">
    <source>
        <dbReference type="SAM" id="MobiDB-lite"/>
    </source>
</evidence>